<dbReference type="PANTHER" id="PTHR30146:SF109">
    <property type="entry name" value="HTH-TYPE TRANSCRIPTIONAL REGULATOR GALS"/>
    <property type="match status" value="1"/>
</dbReference>
<keyword evidence="2 5" id="KW-0238">DNA-binding</keyword>
<dbReference type="InterPro" id="IPR000843">
    <property type="entry name" value="HTH_LacI"/>
</dbReference>
<dbReference type="Gene3D" id="1.10.260.40">
    <property type="entry name" value="lambda repressor-like DNA-binding domains"/>
    <property type="match status" value="1"/>
</dbReference>
<dbReference type="InterPro" id="IPR028082">
    <property type="entry name" value="Peripla_BP_I"/>
</dbReference>
<sequence>MEKTTPNARVTQRDVARKADVSIAAVSLALRNSERISKPLKEKILRIAGEMGYVRDGRLAELMAHLRKRTGQEGNGANLGVLFPASISPYPDQQSGSVRALFQSIKEEAKRSGYVVDPIYLAKDAFSASRLKQILLARGIRGVVLMPPSGDDETIFALDYADLSAVALGYDLRELEVNRVCPDYLKMLDELVEGLLAKGYRRIGVCLGGEADSASNRRLMHALDLVLRGSPAVELVPFLPASSDREEDLKSWMSAYAPEVVVGGCEAFARYEAMPSEILGDSIFVSMDSSEASDSVDLGLNHRHDLAGVYAVKAVVAGINQRECGLPQHPFITMVDSCVDGIDELETLSREGEALAVNV</sequence>
<evidence type="ECO:0000256" key="3">
    <source>
        <dbReference type="ARBA" id="ARBA00023163"/>
    </source>
</evidence>
<keyword evidence="1" id="KW-0805">Transcription regulation</keyword>
<accession>A0A934RYX3</accession>
<evidence type="ECO:0000256" key="1">
    <source>
        <dbReference type="ARBA" id="ARBA00023015"/>
    </source>
</evidence>
<dbReference type="RefSeq" id="WP_200354280.1">
    <property type="nucleotide sequence ID" value="NZ_JAENIL010000006.1"/>
</dbReference>
<dbReference type="Gene3D" id="3.40.50.2300">
    <property type="match status" value="2"/>
</dbReference>
<keyword evidence="6" id="KW-1185">Reference proteome</keyword>
<evidence type="ECO:0000259" key="4">
    <source>
        <dbReference type="PROSITE" id="PS50932"/>
    </source>
</evidence>
<dbReference type="GO" id="GO:0000976">
    <property type="term" value="F:transcription cis-regulatory region binding"/>
    <property type="evidence" value="ECO:0007669"/>
    <property type="project" value="TreeGrafter"/>
</dbReference>
<dbReference type="SMART" id="SM00354">
    <property type="entry name" value="HTH_LACI"/>
    <property type="match status" value="1"/>
</dbReference>
<evidence type="ECO:0000256" key="2">
    <source>
        <dbReference type="ARBA" id="ARBA00023125"/>
    </source>
</evidence>
<dbReference type="PANTHER" id="PTHR30146">
    <property type="entry name" value="LACI-RELATED TRANSCRIPTIONAL REPRESSOR"/>
    <property type="match status" value="1"/>
</dbReference>
<organism evidence="5 6">
    <name type="scientific">Pelagicoccus mobilis</name>
    <dbReference type="NCBI Taxonomy" id="415221"/>
    <lineage>
        <taxon>Bacteria</taxon>
        <taxon>Pseudomonadati</taxon>
        <taxon>Verrucomicrobiota</taxon>
        <taxon>Opitutia</taxon>
        <taxon>Puniceicoccales</taxon>
        <taxon>Pelagicoccaceae</taxon>
        <taxon>Pelagicoccus</taxon>
    </lineage>
</organism>
<dbReference type="GO" id="GO:0003700">
    <property type="term" value="F:DNA-binding transcription factor activity"/>
    <property type="evidence" value="ECO:0007669"/>
    <property type="project" value="TreeGrafter"/>
</dbReference>
<evidence type="ECO:0000313" key="5">
    <source>
        <dbReference type="EMBL" id="MBK1876063.1"/>
    </source>
</evidence>
<dbReference type="AlphaFoldDB" id="A0A934RYX3"/>
<evidence type="ECO:0000313" key="6">
    <source>
        <dbReference type="Proteomes" id="UP000617628"/>
    </source>
</evidence>
<dbReference type="InterPro" id="IPR010982">
    <property type="entry name" value="Lambda_DNA-bd_dom_sf"/>
</dbReference>
<dbReference type="Pfam" id="PF00356">
    <property type="entry name" value="LacI"/>
    <property type="match status" value="1"/>
</dbReference>
<gene>
    <name evidence="5" type="ORF">JIN87_04230</name>
</gene>
<dbReference type="Pfam" id="PF00532">
    <property type="entry name" value="Peripla_BP_1"/>
    <property type="match status" value="1"/>
</dbReference>
<keyword evidence="3" id="KW-0804">Transcription</keyword>
<protein>
    <submittedName>
        <fullName evidence="5">LacI family DNA-binding transcriptional regulator</fullName>
    </submittedName>
</protein>
<dbReference type="InterPro" id="IPR001761">
    <property type="entry name" value="Peripla_BP/Lac1_sug-bd_dom"/>
</dbReference>
<reference evidence="5" key="1">
    <citation type="submission" date="2021-01" db="EMBL/GenBank/DDBJ databases">
        <title>Modified the classification status of verrucomicrobia.</title>
        <authorList>
            <person name="Feng X."/>
        </authorList>
    </citation>
    <scope>NUCLEOTIDE SEQUENCE</scope>
    <source>
        <strain evidence="5">KCTC 13126</strain>
    </source>
</reference>
<dbReference type="Proteomes" id="UP000617628">
    <property type="component" value="Unassembled WGS sequence"/>
</dbReference>
<dbReference type="CDD" id="cd01392">
    <property type="entry name" value="HTH_LacI"/>
    <property type="match status" value="1"/>
</dbReference>
<feature type="domain" description="HTH lacI-type" evidence="4">
    <location>
        <begin position="10"/>
        <end position="64"/>
    </location>
</feature>
<name>A0A934RYX3_9BACT</name>
<dbReference type="SUPFAM" id="SSF53822">
    <property type="entry name" value="Periplasmic binding protein-like I"/>
    <property type="match status" value="1"/>
</dbReference>
<dbReference type="PROSITE" id="PS50932">
    <property type="entry name" value="HTH_LACI_2"/>
    <property type="match status" value="1"/>
</dbReference>
<dbReference type="SUPFAM" id="SSF47413">
    <property type="entry name" value="lambda repressor-like DNA-binding domains"/>
    <property type="match status" value="1"/>
</dbReference>
<dbReference type="EMBL" id="JAENIL010000006">
    <property type="protein sequence ID" value="MBK1876063.1"/>
    <property type="molecule type" value="Genomic_DNA"/>
</dbReference>
<comment type="caution">
    <text evidence="5">The sequence shown here is derived from an EMBL/GenBank/DDBJ whole genome shotgun (WGS) entry which is preliminary data.</text>
</comment>
<proteinExistence type="predicted"/>